<comment type="caution">
    <text evidence="1">The sequence shown here is derived from an EMBL/GenBank/DDBJ whole genome shotgun (WGS) entry which is preliminary data.</text>
</comment>
<gene>
    <name evidence="1" type="ORF">FQN60_005423</name>
</gene>
<keyword evidence="2" id="KW-1185">Reference proteome</keyword>
<reference evidence="1 2" key="1">
    <citation type="submission" date="2019-08" db="EMBL/GenBank/DDBJ databases">
        <title>A chromosome-level genome assembly, high-density linkage maps, and genome scans reveal the genomic architecture of hybrid incompatibilities underlying speciation via character displacement in darters (Percidae: Etheostominae).</title>
        <authorList>
            <person name="Moran R.L."/>
            <person name="Catchen J.M."/>
            <person name="Fuller R.C."/>
        </authorList>
    </citation>
    <scope>NUCLEOTIDE SEQUENCE [LARGE SCALE GENOMIC DNA]</scope>
    <source>
        <strain evidence="1">EspeVRDwgs_2016</strain>
        <tissue evidence="1">Muscle</tissue>
    </source>
</reference>
<evidence type="ECO:0008006" key="3">
    <source>
        <dbReference type="Google" id="ProtNLM"/>
    </source>
</evidence>
<dbReference type="PANTHER" id="PTHR45913">
    <property type="entry name" value="EPM2A-INTERACTING PROTEIN 1"/>
    <property type="match status" value="1"/>
</dbReference>
<evidence type="ECO:0000313" key="1">
    <source>
        <dbReference type="EMBL" id="KAA8579888.1"/>
    </source>
</evidence>
<organism evidence="1 2">
    <name type="scientific">Etheostoma spectabile</name>
    <name type="common">orangethroat darter</name>
    <dbReference type="NCBI Taxonomy" id="54343"/>
    <lineage>
        <taxon>Eukaryota</taxon>
        <taxon>Metazoa</taxon>
        <taxon>Chordata</taxon>
        <taxon>Craniata</taxon>
        <taxon>Vertebrata</taxon>
        <taxon>Euteleostomi</taxon>
        <taxon>Actinopterygii</taxon>
        <taxon>Neopterygii</taxon>
        <taxon>Teleostei</taxon>
        <taxon>Neoteleostei</taxon>
        <taxon>Acanthomorphata</taxon>
        <taxon>Eupercaria</taxon>
        <taxon>Perciformes</taxon>
        <taxon>Percoidei</taxon>
        <taxon>Percidae</taxon>
        <taxon>Etheostomatinae</taxon>
        <taxon>Etheostoma</taxon>
    </lineage>
</organism>
<dbReference type="PANTHER" id="PTHR45913:SF21">
    <property type="entry name" value="DUF4371 DOMAIN-CONTAINING PROTEIN"/>
    <property type="match status" value="1"/>
</dbReference>
<dbReference type="Proteomes" id="UP000327493">
    <property type="component" value="Chromosome 23"/>
</dbReference>
<name>A0A5J5CEE2_9PERO</name>
<dbReference type="EMBL" id="VOFY01000023">
    <property type="protein sequence ID" value="KAA8579888.1"/>
    <property type="molecule type" value="Genomic_DNA"/>
</dbReference>
<dbReference type="AlphaFoldDB" id="A0A5J5CEE2"/>
<sequence length="115" mass="12587">MLTKRATELNQVVSITTDGAPAMVGRERRAVARKKEDNPHLISYHCIIHQSVLCSTQSAKYAEKECHRAPGGQACIKAGPGNKGAHHRPVLPERGWEGYPPIYYLQGGISRGALQ</sequence>
<protein>
    <recommendedName>
        <fullName evidence="3">DUF4371 domain-containing protein</fullName>
    </recommendedName>
</protein>
<proteinExistence type="predicted"/>
<evidence type="ECO:0000313" key="2">
    <source>
        <dbReference type="Proteomes" id="UP000327493"/>
    </source>
</evidence>
<accession>A0A5J5CEE2</accession>